<keyword evidence="5" id="KW-0472">Membrane</keyword>
<reference evidence="7 8" key="1">
    <citation type="submission" date="2018-08" db="EMBL/GenBank/DDBJ databases">
        <title>The first complete genome of Treponema rectale (CHPAT), a commensal spirochete of the bovine rectum.</title>
        <authorList>
            <person name="Staton G.J."/>
            <person name="Clegg S.R."/>
            <person name="Carter S.D."/>
            <person name="Radford A.D."/>
            <person name="Darby A."/>
            <person name="Hall N."/>
            <person name="Birtles R.J."/>
            <person name="Evans N.J."/>
        </authorList>
    </citation>
    <scope>NUCLEOTIDE SEQUENCE [LARGE SCALE GENOMIC DNA]</scope>
    <source>
        <strain evidence="7 8">CHPA</strain>
    </source>
</reference>
<dbReference type="PANTHER" id="PTHR42988:SF2">
    <property type="entry name" value="CYCLIC NUCLEOTIDE PHOSPHODIESTERASE CBUA0032-RELATED"/>
    <property type="match status" value="1"/>
</dbReference>
<dbReference type="Proteomes" id="UP000593591">
    <property type="component" value="Chromosome"/>
</dbReference>
<dbReference type="InterPro" id="IPR004843">
    <property type="entry name" value="Calcineurin-like_PHP"/>
</dbReference>
<evidence type="ECO:0000256" key="4">
    <source>
        <dbReference type="ARBA" id="ARBA00025742"/>
    </source>
</evidence>
<organism evidence="7 8">
    <name type="scientific">Treponema rectale</name>
    <dbReference type="NCBI Taxonomy" id="744512"/>
    <lineage>
        <taxon>Bacteria</taxon>
        <taxon>Pseudomonadati</taxon>
        <taxon>Spirochaetota</taxon>
        <taxon>Spirochaetia</taxon>
        <taxon>Spirochaetales</taxon>
        <taxon>Treponemataceae</taxon>
        <taxon>Treponema</taxon>
    </lineage>
</organism>
<keyword evidence="1" id="KW-0479">Metal-binding</keyword>
<sequence length="313" mass="35367">MPVQGCNGGKVLKVKSAFAAACFLVLACCLFLSCNLGFYWFVFGEDVEDRAKEIIVIDSPDSVSETTGEKYSVLVVTDLHFGSERTDRDDEAFYEWFKKQLASDDESLKPRFMICLGDILDGGHKEEAEEYNNFADKLADLAEEAGIHGFTSYSIVGNHDLYNHGWSVWKKKVYPDTSFYVFNTKSDSQSQGMSWYFLDTGNGTLGKPQLDSLSETMENDTRPKIVSMHYPLYCGGIVQLCIQNSMERNLLMSLFARNNVKLVLEGHAHRTKHYDCGNFEEHLISSYLYSRAFTLLTVDEKSGSVVSHPDLEY</sequence>
<feature type="domain" description="Calcineurin-like phosphoesterase" evidence="6">
    <location>
        <begin position="72"/>
        <end position="270"/>
    </location>
</feature>
<evidence type="ECO:0000313" key="7">
    <source>
        <dbReference type="EMBL" id="QOS40917.1"/>
    </source>
</evidence>
<feature type="transmembrane region" description="Helical" evidence="5">
    <location>
        <begin position="17"/>
        <end position="42"/>
    </location>
</feature>
<evidence type="ECO:0000256" key="2">
    <source>
        <dbReference type="ARBA" id="ARBA00022801"/>
    </source>
</evidence>
<dbReference type="AlphaFoldDB" id="A0A7M1XN07"/>
<gene>
    <name evidence="7" type="ORF">DYE49_10860</name>
</gene>
<protein>
    <submittedName>
        <fullName evidence="7">Metallophosphoesterase</fullName>
    </submittedName>
</protein>
<dbReference type="Gene3D" id="3.60.21.10">
    <property type="match status" value="1"/>
</dbReference>
<proteinExistence type="inferred from homology"/>
<evidence type="ECO:0000259" key="6">
    <source>
        <dbReference type="Pfam" id="PF00149"/>
    </source>
</evidence>
<evidence type="ECO:0000256" key="5">
    <source>
        <dbReference type="SAM" id="Phobius"/>
    </source>
</evidence>
<dbReference type="Pfam" id="PF00149">
    <property type="entry name" value="Metallophos"/>
    <property type="match status" value="1"/>
</dbReference>
<dbReference type="EMBL" id="CP031517">
    <property type="protein sequence ID" value="QOS40917.1"/>
    <property type="molecule type" value="Genomic_DNA"/>
</dbReference>
<dbReference type="GO" id="GO:0016787">
    <property type="term" value="F:hydrolase activity"/>
    <property type="evidence" value="ECO:0007669"/>
    <property type="project" value="UniProtKB-KW"/>
</dbReference>
<dbReference type="PANTHER" id="PTHR42988">
    <property type="entry name" value="PHOSPHOHYDROLASE"/>
    <property type="match status" value="1"/>
</dbReference>
<dbReference type="KEGG" id="trc:DYE49_10860"/>
<keyword evidence="5" id="KW-0812">Transmembrane</keyword>
<evidence type="ECO:0000256" key="3">
    <source>
        <dbReference type="ARBA" id="ARBA00023004"/>
    </source>
</evidence>
<evidence type="ECO:0000313" key="8">
    <source>
        <dbReference type="Proteomes" id="UP000593591"/>
    </source>
</evidence>
<comment type="similarity">
    <text evidence="4">Belongs to the cyclic nucleotide phosphodiesterase class-III family.</text>
</comment>
<evidence type="ECO:0000256" key="1">
    <source>
        <dbReference type="ARBA" id="ARBA00022723"/>
    </source>
</evidence>
<dbReference type="SUPFAM" id="SSF56300">
    <property type="entry name" value="Metallo-dependent phosphatases"/>
    <property type="match status" value="1"/>
</dbReference>
<dbReference type="InterPro" id="IPR050884">
    <property type="entry name" value="CNP_phosphodiesterase-III"/>
</dbReference>
<dbReference type="InterPro" id="IPR029052">
    <property type="entry name" value="Metallo-depent_PP-like"/>
</dbReference>
<keyword evidence="5" id="KW-1133">Transmembrane helix</keyword>
<dbReference type="GO" id="GO:0046872">
    <property type="term" value="F:metal ion binding"/>
    <property type="evidence" value="ECO:0007669"/>
    <property type="project" value="UniProtKB-KW"/>
</dbReference>
<keyword evidence="2" id="KW-0378">Hydrolase</keyword>
<keyword evidence="3" id="KW-0408">Iron</keyword>
<accession>A0A7M1XN07</accession>
<name>A0A7M1XN07_9SPIR</name>